<keyword evidence="6 7" id="KW-0998">Cell outer membrane</keyword>
<keyword evidence="7" id="KW-0449">Lipoprotein</keyword>
<dbReference type="HAMAP" id="MF_00415">
    <property type="entry name" value="FlgH"/>
    <property type="match status" value="1"/>
</dbReference>
<dbReference type="AlphaFoldDB" id="I0HQN9"/>
<dbReference type="GO" id="GO:0071973">
    <property type="term" value="P:bacterial-type flagellum-dependent cell motility"/>
    <property type="evidence" value="ECO:0007669"/>
    <property type="project" value="InterPro"/>
</dbReference>
<dbReference type="GO" id="GO:0009427">
    <property type="term" value="C:bacterial-type flagellum basal body, distal rod, L ring"/>
    <property type="evidence" value="ECO:0007669"/>
    <property type="project" value="InterPro"/>
</dbReference>
<keyword evidence="5 7" id="KW-0975">Bacterial flagellum</keyword>
<dbReference type="GO" id="GO:0009279">
    <property type="term" value="C:cell outer membrane"/>
    <property type="evidence" value="ECO:0007669"/>
    <property type="project" value="UniProtKB-SubCell"/>
</dbReference>
<gene>
    <name evidence="9" type="primary">lfgH</name>
    <name evidence="7" type="synonym">flgH</name>
    <name evidence="9" type="ordered locus">RGE_19850</name>
</gene>
<keyword evidence="3 7" id="KW-0732">Signal</keyword>
<evidence type="ECO:0000256" key="7">
    <source>
        <dbReference type="HAMAP-Rule" id="MF_00415"/>
    </source>
</evidence>
<protein>
    <recommendedName>
        <fullName evidence="7">Flagellar L-ring protein</fullName>
    </recommendedName>
    <alternativeName>
        <fullName evidence="7">Basal body L-ring protein</fullName>
    </alternativeName>
</protein>
<dbReference type="PRINTS" id="PR01008">
    <property type="entry name" value="FLGLRINGFLGH"/>
</dbReference>
<evidence type="ECO:0000256" key="8">
    <source>
        <dbReference type="SAM" id="SignalP"/>
    </source>
</evidence>
<dbReference type="GO" id="GO:0003774">
    <property type="term" value="F:cytoskeletal motor activity"/>
    <property type="evidence" value="ECO:0007669"/>
    <property type="project" value="InterPro"/>
</dbReference>
<dbReference type="STRING" id="983917.RGE_19850"/>
<evidence type="ECO:0000256" key="6">
    <source>
        <dbReference type="ARBA" id="ARBA00023237"/>
    </source>
</evidence>
<accession>I0HQN9</accession>
<keyword evidence="10" id="KW-1185">Reference proteome</keyword>
<evidence type="ECO:0000313" key="10">
    <source>
        <dbReference type="Proteomes" id="UP000007883"/>
    </source>
</evidence>
<keyword evidence="9" id="KW-0969">Cilium</keyword>
<dbReference type="eggNOG" id="COG2063">
    <property type="taxonomic scope" value="Bacteria"/>
</dbReference>
<dbReference type="PANTHER" id="PTHR34933">
    <property type="entry name" value="FLAGELLAR L-RING PROTEIN"/>
    <property type="match status" value="1"/>
</dbReference>
<dbReference type="RefSeq" id="WP_014428189.1">
    <property type="nucleotide sequence ID" value="NC_017075.1"/>
</dbReference>
<evidence type="ECO:0000256" key="5">
    <source>
        <dbReference type="ARBA" id="ARBA00023143"/>
    </source>
</evidence>
<dbReference type="PATRIC" id="fig|983917.3.peg.1915"/>
<dbReference type="NCBIfam" id="NF001304">
    <property type="entry name" value="PRK00249.1-4"/>
    <property type="match status" value="1"/>
</dbReference>
<keyword evidence="4 7" id="KW-0472">Membrane</keyword>
<dbReference type="InterPro" id="IPR000527">
    <property type="entry name" value="Flag_Lring"/>
</dbReference>
<keyword evidence="9" id="KW-0966">Cell projection</keyword>
<evidence type="ECO:0000256" key="2">
    <source>
        <dbReference type="ARBA" id="ARBA00006929"/>
    </source>
</evidence>
<evidence type="ECO:0000256" key="4">
    <source>
        <dbReference type="ARBA" id="ARBA00023136"/>
    </source>
</evidence>
<comment type="subcellular location">
    <subcellularLocation>
        <location evidence="7">Cell outer membrane</location>
        <topology evidence="7">Lipid-anchor</topology>
    </subcellularLocation>
    <subcellularLocation>
        <location evidence="7">Bacterial flagellum basal body</location>
    </subcellularLocation>
</comment>
<evidence type="ECO:0000256" key="1">
    <source>
        <dbReference type="ARBA" id="ARBA00002591"/>
    </source>
</evidence>
<dbReference type="Pfam" id="PF02107">
    <property type="entry name" value="FlgH"/>
    <property type="match status" value="1"/>
</dbReference>
<feature type="chain" id="PRO_5008959784" description="Flagellar L-ring protein" evidence="8">
    <location>
        <begin position="18"/>
        <end position="217"/>
    </location>
</feature>
<sequence>MRAAAVALAAAVLSGCAAVSPPQAPLVPAGDPMPAPVRARGQAGGVFVADSAWTLHSDTRAFRVGDVLTVGLDETTQASKTAGTQYGKESSTTVSPLVVGGKSQKTGVEFGADRSFKGNATSTQQNALTGSITVVVLEVLPNGLLRISGEKSLYLNQGEEFVRLAGYVRAGDIDTDNRVSSQRVANARIVYSGRGTLADANSAGWLTRFFNSPWMPF</sequence>
<dbReference type="KEGG" id="rge:RGE_19850"/>
<dbReference type="HOGENOM" id="CLU_069313_0_2_4"/>
<feature type="signal peptide" evidence="8">
    <location>
        <begin position="1"/>
        <end position="17"/>
    </location>
</feature>
<proteinExistence type="inferred from homology"/>
<name>I0HQN9_RUBGI</name>
<dbReference type="PROSITE" id="PS51257">
    <property type="entry name" value="PROKAR_LIPOPROTEIN"/>
    <property type="match status" value="1"/>
</dbReference>
<reference evidence="9 10" key="1">
    <citation type="journal article" date="2012" name="J. Bacteriol.">
        <title>Complete genome sequence of phototrophic betaproteobacterium Rubrivivax gelatinosus IL144.</title>
        <authorList>
            <person name="Nagashima S."/>
            <person name="Kamimura A."/>
            <person name="Shimizu T."/>
            <person name="Nakamura-isaki S."/>
            <person name="Aono E."/>
            <person name="Sakamoto K."/>
            <person name="Ichikawa N."/>
            <person name="Nakazawa H."/>
            <person name="Sekine M."/>
            <person name="Yamazaki S."/>
            <person name="Fujita N."/>
            <person name="Shimada K."/>
            <person name="Hanada S."/>
            <person name="Nagashima K.V.P."/>
        </authorList>
    </citation>
    <scope>NUCLEOTIDE SEQUENCE [LARGE SCALE GENOMIC DNA]</scope>
    <source>
        <strain evidence="10">NBRC 100245 / IL144</strain>
    </source>
</reference>
<evidence type="ECO:0000256" key="3">
    <source>
        <dbReference type="ARBA" id="ARBA00022729"/>
    </source>
</evidence>
<evidence type="ECO:0000313" key="9">
    <source>
        <dbReference type="EMBL" id="BAL95326.1"/>
    </source>
</evidence>
<keyword evidence="9" id="KW-0282">Flagellum</keyword>
<dbReference type="Proteomes" id="UP000007883">
    <property type="component" value="Chromosome"/>
</dbReference>
<comment type="subunit">
    <text evidence="7">The basal body constitutes a major portion of the flagellar organelle and consists of four rings (L,P,S, and M) mounted on a central rod.</text>
</comment>
<comment type="similarity">
    <text evidence="2 7">Belongs to the FlgH family.</text>
</comment>
<dbReference type="EMBL" id="AP012320">
    <property type="protein sequence ID" value="BAL95326.1"/>
    <property type="molecule type" value="Genomic_DNA"/>
</dbReference>
<dbReference type="PANTHER" id="PTHR34933:SF1">
    <property type="entry name" value="FLAGELLAR L-RING PROTEIN"/>
    <property type="match status" value="1"/>
</dbReference>
<organism evidence="9 10">
    <name type="scientific">Rubrivivax gelatinosus (strain NBRC 100245 / IL144)</name>
    <dbReference type="NCBI Taxonomy" id="983917"/>
    <lineage>
        <taxon>Bacteria</taxon>
        <taxon>Pseudomonadati</taxon>
        <taxon>Pseudomonadota</taxon>
        <taxon>Betaproteobacteria</taxon>
        <taxon>Burkholderiales</taxon>
        <taxon>Sphaerotilaceae</taxon>
        <taxon>Rubrivivax</taxon>
    </lineage>
</organism>
<comment type="function">
    <text evidence="1 7">Assembles around the rod to form the L-ring and probably protects the motor/basal body from shearing forces during rotation.</text>
</comment>